<organism evidence="3 4">
    <name type="scientific">Peronospora matthiolae</name>
    <dbReference type="NCBI Taxonomy" id="2874970"/>
    <lineage>
        <taxon>Eukaryota</taxon>
        <taxon>Sar</taxon>
        <taxon>Stramenopiles</taxon>
        <taxon>Oomycota</taxon>
        <taxon>Peronosporomycetes</taxon>
        <taxon>Peronosporales</taxon>
        <taxon>Peronosporaceae</taxon>
        <taxon>Peronospora</taxon>
    </lineage>
</organism>
<accession>A0AAV1VMP3</accession>
<feature type="compositionally biased region" description="Acidic residues" evidence="1">
    <location>
        <begin position="1"/>
        <end position="17"/>
    </location>
</feature>
<comment type="caution">
    <text evidence="3">The sequence shown here is derived from an EMBL/GenBank/DDBJ whole genome shotgun (WGS) entry which is preliminary data.</text>
</comment>
<reference evidence="3" key="1">
    <citation type="submission" date="2024-01" db="EMBL/GenBank/DDBJ databases">
        <authorList>
            <person name="Webb A."/>
        </authorList>
    </citation>
    <scope>NUCLEOTIDE SEQUENCE</scope>
    <source>
        <strain evidence="3">Pm1</strain>
    </source>
</reference>
<proteinExistence type="predicted"/>
<dbReference type="InterPro" id="IPR056924">
    <property type="entry name" value="SH3_Tf2-1"/>
</dbReference>
<dbReference type="EMBL" id="CAKLBY020000378">
    <property type="protein sequence ID" value="CAK7947527.1"/>
    <property type="molecule type" value="Genomic_DNA"/>
</dbReference>
<gene>
    <name evidence="3" type="ORF">PM001_LOCUS32677</name>
</gene>
<dbReference type="AlphaFoldDB" id="A0AAV1VMP3"/>
<evidence type="ECO:0000313" key="4">
    <source>
        <dbReference type="Proteomes" id="UP001162060"/>
    </source>
</evidence>
<protein>
    <recommendedName>
        <fullName evidence="2">Tf2-1-like SH3-like domain-containing protein</fullName>
    </recommendedName>
</protein>
<feature type="region of interest" description="Disordered" evidence="1">
    <location>
        <begin position="1"/>
        <end position="38"/>
    </location>
</feature>
<sequence length="147" mass="16078">MDADVDGVDVDDDDDDAGIFSIANDRQSEDDDTLTGEDNVLSAVHSKRTATDKDESSEEFLLTREAVVRFVEDSIADALDGQKRNADKHGRANVLSFDIGDLVLLSAVNLPKHAVTNVGSSKLLPTYIGPFRLLRRMGNAYTIELPR</sequence>
<evidence type="ECO:0000256" key="1">
    <source>
        <dbReference type="SAM" id="MobiDB-lite"/>
    </source>
</evidence>
<feature type="domain" description="Tf2-1-like SH3-like" evidence="2">
    <location>
        <begin position="100"/>
        <end position="146"/>
    </location>
</feature>
<dbReference type="Proteomes" id="UP001162060">
    <property type="component" value="Unassembled WGS sequence"/>
</dbReference>
<dbReference type="Pfam" id="PF24626">
    <property type="entry name" value="SH3_Tf2-1"/>
    <property type="match status" value="1"/>
</dbReference>
<name>A0AAV1VMP3_9STRA</name>
<evidence type="ECO:0000313" key="3">
    <source>
        <dbReference type="EMBL" id="CAK7947527.1"/>
    </source>
</evidence>
<evidence type="ECO:0000259" key="2">
    <source>
        <dbReference type="Pfam" id="PF24626"/>
    </source>
</evidence>